<dbReference type="PRINTS" id="PR00040">
    <property type="entry name" value="HTHMERR"/>
</dbReference>
<dbReference type="SUPFAM" id="SSF46955">
    <property type="entry name" value="Putative DNA-binding domain"/>
    <property type="match status" value="1"/>
</dbReference>
<keyword evidence="1" id="KW-0678">Repressor</keyword>
<evidence type="ECO:0000256" key="3">
    <source>
        <dbReference type="ARBA" id="ARBA00023125"/>
    </source>
</evidence>
<evidence type="ECO:0000313" key="6">
    <source>
        <dbReference type="EMBL" id="PRY60723.1"/>
    </source>
</evidence>
<dbReference type="PANTHER" id="PTHR30204:SF69">
    <property type="entry name" value="MERR-FAMILY TRANSCRIPTIONAL REGULATOR"/>
    <property type="match status" value="1"/>
</dbReference>
<keyword evidence="4" id="KW-0804">Transcription</keyword>
<keyword evidence="2" id="KW-0805">Transcription regulation</keyword>
<evidence type="ECO:0000256" key="1">
    <source>
        <dbReference type="ARBA" id="ARBA00022491"/>
    </source>
</evidence>
<evidence type="ECO:0000256" key="4">
    <source>
        <dbReference type="ARBA" id="ARBA00023163"/>
    </source>
</evidence>
<dbReference type="SMART" id="SM00422">
    <property type="entry name" value="HTH_MERR"/>
    <property type="match status" value="1"/>
</dbReference>
<dbReference type="OrthoDB" id="4567915at2"/>
<dbReference type="Pfam" id="PF13411">
    <property type="entry name" value="MerR_1"/>
    <property type="match status" value="1"/>
</dbReference>
<dbReference type="EMBL" id="PVTJ01000002">
    <property type="protein sequence ID" value="PRY60723.1"/>
    <property type="molecule type" value="Genomic_DNA"/>
</dbReference>
<dbReference type="GO" id="GO:0003700">
    <property type="term" value="F:DNA-binding transcription factor activity"/>
    <property type="evidence" value="ECO:0007669"/>
    <property type="project" value="InterPro"/>
</dbReference>
<keyword evidence="7" id="KW-1185">Reference proteome</keyword>
<evidence type="ECO:0000259" key="5">
    <source>
        <dbReference type="PROSITE" id="PS50937"/>
    </source>
</evidence>
<dbReference type="InterPro" id="IPR009061">
    <property type="entry name" value="DNA-bd_dom_put_sf"/>
</dbReference>
<reference evidence="6 7" key="1">
    <citation type="submission" date="2018-03" db="EMBL/GenBank/DDBJ databases">
        <title>Genomic Encyclopedia of Type Strains, Phase III (KMG-III): the genomes of soil and plant-associated and newly described type strains.</title>
        <authorList>
            <person name="Whitman W."/>
        </authorList>
    </citation>
    <scope>NUCLEOTIDE SEQUENCE [LARGE SCALE GENOMIC DNA]</scope>
    <source>
        <strain evidence="6 7">CGMCC 4.7067</strain>
    </source>
</reference>
<dbReference type="Proteomes" id="UP000238176">
    <property type="component" value="Unassembled WGS sequence"/>
</dbReference>
<protein>
    <submittedName>
        <fullName evidence="6">DNA-binding transcriptional MerR regulator</fullName>
    </submittedName>
</protein>
<dbReference type="PROSITE" id="PS50937">
    <property type="entry name" value="HTH_MERR_2"/>
    <property type="match status" value="1"/>
</dbReference>
<dbReference type="PANTHER" id="PTHR30204">
    <property type="entry name" value="REDOX-CYCLING DRUG-SENSING TRANSCRIPTIONAL ACTIVATOR SOXR"/>
    <property type="match status" value="1"/>
</dbReference>
<feature type="domain" description="HTH merR-type" evidence="5">
    <location>
        <begin position="1"/>
        <end position="68"/>
    </location>
</feature>
<comment type="caution">
    <text evidence="6">The sequence shown here is derived from an EMBL/GenBank/DDBJ whole genome shotgun (WGS) entry which is preliminary data.</text>
</comment>
<proteinExistence type="predicted"/>
<dbReference type="CDD" id="cd01282">
    <property type="entry name" value="HTH_MerR-like_sg3"/>
    <property type="match status" value="1"/>
</dbReference>
<evidence type="ECO:0000256" key="2">
    <source>
        <dbReference type="ARBA" id="ARBA00023015"/>
    </source>
</evidence>
<name>A0A2T0US39_9ACTN</name>
<evidence type="ECO:0000313" key="7">
    <source>
        <dbReference type="Proteomes" id="UP000238176"/>
    </source>
</evidence>
<keyword evidence="3 6" id="KW-0238">DNA-binding</keyword>
<dbReference type="InterPro" id="IPR000551">
    <property type="entry name" value="MerR-type_HTH_dom"/>
</dbReference>
<accession>A0A2T0US39</accession>
<dbReference type="Gene3D" id="1.10.1660.10">
    <property type="match status" value="1"/>
</dbReference>
<dbReference type="GO" id="GO:0003677">
    <property type="term" value="F:DNA binding"/>
    <property type="evidence" value="ECO:0007669"/>
    <property type="project" value="UniProtKB-KW"/>
</dbReference>
<dbReference type="InterPro" id="IPR047057">
    <property type="entry name" value="MerR_fam"/>
</dbReference>
<dbReference type="AlphaFoldDB" id="A0A2T0US39"/>
<gene>
    <name evidence="6" type="ORF">B0I28_102332</name>
</gene>
<sequence length="122" mass="13716">MLIGELSRRTGVSTRLLRYYEEQELLVPQRDSNGYRSYAEDAPTAVEQIRAFLDAGLTTRAIRELMPCLCEKGMRHCDHSRAVLDDGLDRLDQQIAALTEKRTLLADQVDGITSQPLRPGPS</sequence>
<organism evidence="6 7">
    <name type="scientific">Glycomyces artemisiae</name>
    <dbReference type="NCBI Taxonomy" id="1076443"/>
    <lineage>
        <taxon>Bacteria</taxon>
        <taxon>Bacillati</taxon>
        <taxon>Actinomycetota</taxon>
        <taxon>Actinomycetes</taxon>
        <taxon>Glycomycetales</taxon>
        <taxon>Glycomycetaceae</taxon>
        <taxon>Glycomyces</taxon>
    </lineage>
</organism>